<accession>A0ABT9Y1J7</accession>
<feature type="transmembrane region" description="Helical" evidence="7">
    <location>
        <begin position="122"/>
        <end position="144"/>
    </location>
</feature>
<evidence type="ECO:0000256" key="7">
    <source>
        <dbReference type="SAM" id="Phobius"/>
    </source>
</evidence>
<dbReference type="EMBL" id="JAUSTW010000011">
    <property type="protein sequence ID" value="MDQ0201694.1"/>
    <property type="molecule type" value="Genomic_DNA"/>
</dbReference>
<evidence type="ECO:0000259" key="8">
    <source>
        <dbReference type="Pfam" id="PF02308"/>
    </source>
</evidence>
<dbReference type="PANTHER" id="PTHR33778:SF1">
    <property type="entry name" value="MAGNESIUM TRANSPORTER YHID-RELATED"/>
    <property type="match status" value="1"/>
</dbReference>
<evidence type="ECO:0000313" key="10">
    <source>
        <dbReference type="Proteomes" id="UP001224122"/>
    </source>
</evidence>
<dbReference type="Proteomes" id="UP001224122">
    <property type="component" value="Unassembled WGS sequence"/>
</dbReference>
<evidence type="ECO:0000313" key="9">
    <source>
        <dbReference type="EMBL" id="MDQ0201694.1"/>
    </source>
</evidence>
<dbReference type="Pfam" id="PF02308">
    <property type="entry name" value="MgtC"/>
    <property type="match status" value="1"/>
</dbReference>
<keyword evidence="10" id="KW-1185">Reference proteome</keyword>
<dbReference type="PANTHER" id="PTHR33778">
    <property type="entry name" value="PROTEIN MGTC"/>
    <property type="match status" value="1"/>
</dbReference>
<dbReference type="PRINTS" id="PR01837">
    <property type="entry name" value="MGTCSAPBPROT"/>
</dbReference>
<sequence>MIDFWRHYFFSNGIFNFEIFCRLFISAILGFVIGFDRLAKRKPADIKTYTYVSISSCLITVISIYSFQMYGHIGVKVNMDPMRLAAQIVSGLGFLGAGLIIKDGMRIKGLTSAAMDFFTGSVGIGIGAGFYGIVISAVGITRIISFVGNKLERRVADTSEKKTSVKKARRNYDKNVEVSK</sequence>
<protein>
    <submittedName>
        <fullName evidence="9">Mg2+ transporter-C (MgtC) family protein</fullName>
    </submittedName>
</protein>
<evidence type="ECO:0000256" key="5">
    <source>
        <dbReference type="ARBA" id="ARBA00022989"/>
    </source>
</evidence>
<feature type="transmembrane region" description="Helical" evidence="7">
    <location>
        <begin position="48"/>
        <end position="70"/>
    </location>
</feature>
<comment type="similarity">
    <text evidence="2">Belongs to the MgtC/SapB family.</text>
</comment>
<dbReference type="InterPro" id="IPR049177">
    <property type="entry name" value="MgtC_SapB_SrpB_YhiD_N"/>
</dbReference>
<evidence type="ECO:0000256" key="2">
    <source>
        <dbReference type="ARBA" id="ARBA00009298"/>
    </source>
</evidence>
<feature type="transmembrane region" description="Helical" evidence="7">
    <location>
        <begin position="82"/>
        <end position="101"/>
    </location>
</feature>
<evidence type="ECO:0000256" key="6">
    <source>
        <dbReference type="ARBA" id="ARBA00023136"/>
    </source>
</evidence>
<proteinExistence type="inferred from homology"/>
<organism evidence="9 10">
    <name type="scientific">Neobacillus ginsengisoli</name>
    <dbReference type="NCBI Taxonomy" id="904295"/>
    <lineage>
        <taxon>Bacteria</taxon>
        <taxon>Bacillati</taxon>
        <taxon>Bacillota</taxon>
        <taxon>Bacilli</taxon>
        <taxon>Bacillales</taxon>
        <taxon>Bacillaceae</taxon>
        <taxon>Neobacillus</taxon>
    </lineage>
</organism>
<dbReference type="InterPro" id="IPR003416">
    <property type="entry name" value="MgtC/SapB/SrpB/YhiD_fam"/>
</dbReference>
<comment type="subcellular location">
    <subcellularLocation>
        <location evidence="1">Cell membrane</location>
        <topology evidence="1">Multi-pass membrane protein</topology>
    </subcellularLocation>
</comment>
<feature type="transmembrane region" description="Helical" evidence="7">
    <location>
        <begin position="14"/>
        <end position="36"/>
    </location>
</feature>
<keyword evidence="5 7" id="KW-1133">Transmembrane helix</keyword>
<evidence type="ECO:0000256" key="3">
    <source>
        <dbReference type="ARBA" id="ARBA00022475"/>
    </source>
</evidence>
<evidence type="ECO:0000256" key="4">
    <source>
        <dbReference type="ARBA" id="ARBA00022692"/>
    </source>
</evidence>
<evidence type="ECO:0000256" key="1">
    <source>
        <dbReference type="ARBA" id="ARBA00004651"/>
    </source>
</evidence>
<name>A0ABT9Y1J7_9BACI</name>
<reference evidence="9 10" key="1">
    <citation type="submission" date="2023-07" db="EMBL/GenBank/DDBJ databases">
        <title>Genomic Encyclopedia of Type Strains, Phase IV (KMG-IV): sequencing the most valuable type-strain genomes for metagenomic binning, comparative biology and taxonomic classification.</title>
        <authorList>
            <person name="Goeker M."/>
        </authorList>
    </citation>
    <scope>NUCLEOTIDE SEQUENCE [LARGE SCALE GENOMIC DNA]</scope>
    <source>
        <strain evidence="9 10">DSM 27594</strain>
    </source>
</reference>
<keyword evidence="6 7" id="KW-0472">Membrane</keyword>
<keyword evidence="3" id="KW-1003">Cell membrane</keyword>
<gene>
    <name evidence="9" type="ORF">J2S10_004904</name>
</gene>
<comment type="caution">
    <text evidence="9">The sequence shown here is derived from an EMBL/GenBank/DDBJ whole genome shotgun (WGS) entry which is preliminary data.</text>
</comment>
<feature type="domain" description="MgtC/SapB/SrpB/YhiD N-terminal" evidence="8">
    <location>
        <begin position="23"/>
        <end position="153"/>
    </location>
</feature>
<dbReference type="RefSeq" id="WP_307413241.1">
    <property type="nucleotide sequence ID" value="NZ_JAUSTW010000011.1"/>
</dbReference>
<keyword evidence="4 7" id="KW-0812">Transmembrane</keyword>